<name>A0ABX7WYZ5_9GAMM</name>
<evidence type="ECO:0000259" key="1">
    <source>
        <dbReference type="SMART" id="SM00382"/>
    </source>
</evidence>
<proteinExistence type="predicted"/>
<feature type="domain" description="AAA+ ATPase" evidence="1">
    <location>
        <begin position="21"/>
        <end position="291"/>
    </location>
</feature>
<evidence type="ECO:0000313" key="3">
    <source>
        <dbReference type="Proteomes" id="UP000672039"/>
    </source>
</evidence>
<protein>
    <submittedName>
        <fullName evidence="2">AAA family ATPase</fullName>
    </submittedName>
</protein>
<organism evidence="2 3">
    <name type="scientific">Thiothrix litoralis</name>
    <dbReference type="NCBI Taxonomy" id="2891210"/>
    <lineage>
        <taxon>Bacteria</taxon>
        <taxon>Pseudomonadati</taxon>
        <taxon>Pseudomonadota</taxon>
        <taxon>Gammaproteobacteria</taxon>
        <taxon>Thiotrichales</taxon>
        <taxon>Thiotrichaceae</taxon>
        <taxon>Thiothrix</taxon>
    </lineage>
</organism>
<dbReference type="InterPro" id="IPR003593">
    <property type="entry name" value="AAA+_ATPase"/>
</dbReference>
<keyword evidence="3" id="KW-1185">Reference proteome</keyword>
<gene>
    <name evidence="2" type="ORF">J9253_06610</name>
</gene>
<dbReference type="EMBL" id="CP072801">
    <property type="protein sequence ID" value="QTR47598.1"/>
    <property type="molecule type" value="Genomic_DNA"/>
</dbReference>
<dbReference type="Proteomes" id="UP000672039">
    <property type="component" value="Chromosome"/>
</dbReference>
<dbReference type="Gene3D" id="3.40.50.300">
    <property type="entry name" value="P-loop containing nucleotide triphosphate hydrolases"/>
    <property type="match status" value="1"/>
</dbReference>
<dbReference type="PANTHER" id="PTHR43581:SF4">
    <property type="entry name" value="ATP_GTP PHOSPHATASE"/>
    <property type="match status" value="1"/>
</dbReference>
<dbReference type="PANTHER" id="PTHR43581">
    <property type="entry name" value="ATP/GTP PHOSPHATASE"/>
    <property type="match status" value="1"/>
</dbReference>
<dbReference type="InterPro" id="IPR027417">
    <property type="entry name" value="P-loop_NTPase"/>
</dbReference>
<dbReference type="InterPro" id="IPR051396">
    <property type="entry name" value="Bact_Antivir_Def_Nuclease"/>
</dbReference>
<evidence type="ECO:0000313" key="2">
    <source>
        <dbReference type="EMBL" id="QTR47598.1"/>
    </source>
</evidence>
<reference evidence="2 3" key="1">
    <citation type="submission" date="2021-04" db="EMBL/GenBank/DDBJ databases">
        <title>Genomics, taxonomy and metabolism of representatives of sulfur bacteria of the genus Thiothrix: Thiothrix fructosivorans QT, Thiothrix unzii A1T and three new species, Thiothrix subterranea sp. nov., Thiothrix litoralis sp. nov. and 'Candidatus Thiothrix anitrata' sp. nov.</title>
        <authorList>
            <person name="Ravin N.V."/>
            <person name="Smolyakov D."/>
            <person name="Rudenko T.S."/>
            <person name="Mardanov A.V."/>
            <person name="Beletsky A.V."/>
            <person name="Markov N.D."/>
            <person name="Fomenkov A.I."/>
            <person name="Roberts R.J."/>
            <person name="Karnachuk O.V."/>
            <person name="Novikov A."/>
            <person name="Grabovich M.Y."/>
        </authorList>
    </citation>
    <scope>NUCLEOTIDE SEQUENCE [LARGE SCALE GENOMIC DNA]</scope>
    <source>
        <strain evidence="2 3">AS</strain>
    </source>
</reference>
<dbReference type="SMART" id="SM00382">
    <property type="entry name" value="AAA"/>
    <property type="match status" value="1"/>
</dbReference>
<accession>A0ABX7WYZ5</accession>
<dbReference type="RefSeq" id="WP_210223854.1">
    <property type="nucleotide sequence ID" value="NZ_CP072801.1"/>
</dbReference>
<dbReference type="InterPro" id="IPR003959">
    <property type="entry name" value="ATPase_AAA_core"/>
</dbReference>
<sequence length="311" mass="35215">MLDSLHIKNFRCFEDLTIPSLGRVNLIVGKNNSGKSTLLEAIALFSQHGHSQALKDIAKMRGEVFSKKTLSILEGDSYIGDSSKKNHIQYKHHSQNGRVDVSVVINDKNLTEKHVHEQLFPEDNHTFSFIKTTIYPEKELAKAWDKIRIQKKDQLLKNALQIIDKNIDDVFYTTNQVTMVSVAGEEEARSIKSMGEGMSRLLQIFLYAYQAKGGYLMIDEFENGLHYSIQEDVWEKLFKLAKELDIQVFATTHSEDTVKAFCKVSLADEEVDGKLISLGRSAAIADNGKILADVYDEKTLVWIVQSGMEVR</sequence>
<dbReference type="SUPFAM" id="SSF52540">
    <property type="entry name" value="P-loop containing nucleoside triphosphate hydrolases"/>
    <property type="match status" value="1"/>
</dbReference>
<dbReference type="Pfam" id="PF13304">
    <property type="entry name" value="AAA_21"/>
    <property type="match status" value="1"/>
</dbReference>